<name>A0A6C0ECB4_9ZZZZ</name>
<dbReference type="EMBL" id="MN739798">
    <property type="protein sequence ID" value="QHT26538.1"/>
    <property type="molecule type" value="Genomic_DNA"/>
</dbReference>
<reference evidence="1" key="1">
    <citation type="journal article" date="2020" name="Nature">
        <title>Giant virus diversity and host interactions through global metagenomics.</title>
        <authorList>
            <person name="Schulz F."/>
            <person name="Roux S."/>
            <person name="Paez-Espino D."/>
            <person name="Jungbluth S."/>
            <person name="Walsh D.A."/>
            <person name="Denef V.J."/>
            <person name="McMahon K.D."/>
            <person name="Konstantinidis K.T."/>
            <person name="Eloe-Fadrosh E.A."/>
            <person name="Kyrpides N.C."/>
            <person name="Woyke T."/>
        </authorList>
    </citation>
    <scope>NUCLEOTIDE SEQUENCE</scope>
    <source>
        <strain evidence="1">GVMAG-M-3300023179-27</strain>
    </source>
</reference>
<accession>A0A6C0ECB4</accession>
<protein>
    <submittedName>
        <fullName evidence="1">Uncharacterized protein</fullName>
    </submittedName>
</protein>
<dbReference type="AlphaFoldDB" id="A0A6C0ECB4"/>
<organism evidence="1">
    <name type="scientific">viral metagenome</name>
    <dbReference type="NCBI Taxonomy" id="1070528"/>
    <lineage>
        <taxon>unclassified sequences</taxon>
        <taxon>metagenomes</taxon>
        <taxon>organismal metagenomes</taxon>
    </lineage>
</organism>
<proteinExistence type="predicted"/>
<sequence>MLIDEEKFKKYAMMAYEKHLGSAIMLLCDYYKNKGN</sequence>
<evidence type="ECO:0000313" key="1">
    <source>
        <dbReference type="EMBL" id="QHT26538.1"/>
    </source>
</evidence>